<reference evidence="2" key="1">
    <citation type="submission" date="2022-02" db="EMBL/GenBank/DDBJ databases">
        <title>Halalkalibacter sp. nov. isolated from Lonar Lake, India.</title>
        <authorList>
            <person name="Joshi A."/>
            <person name="Thite S."/>
            <person name="Lodha T."/>
        </authorList>
    </citation>
    <scope>NUCLEOTIDE SEQUENCE</scope>
    <source>
        <strain evidence="2">MEB205</strain>
    </source>
</reference>
<dbReference type="SUPFAM" id="SSF54593">
    <property type="entry name" value="Glyoxalase/Bleomycin resistance protein/Dihydroxybiphenyl dioxygenase"/>
    <property type="match status" value="1"/>
</dbReference>
<protein>
    <submittedName>
        <fullName evidence="2">VOC family protein</fullName>
    </submittedName>
</protein>
<dbReference type="AlphaFoldDB" id="A0A9X2CW97"/>
<dbReference type="Proteomes" id="UP001139150">
    <property type="component" value="Unassembled WGS sequence"/>
</dbReference>
<organism evidence="2 3">
    <name type="scientific">Halalkalibacter alkaliphilus</name>
    <dbReference type="NCBI Taxonomy" id="2917993"/>
    <lineage>
        <taxon>Bacteria</taxon>
        <taxon>Bacillati</taxon>
        <taxon>Bacillota</taxon>
        <taxon>Bacilli</taxon>
        <taxon>Bacillales</taxon>
        <taxon>Bacillaceae</taxon>
        <taxon>Halalkalibacter</taxon>
    </lineage>
</organism>
<dbReference type="RefSeq" id="WP_250098376.1">
    <property type="nucleotide sequence ID" value="NZ_JAKRYL010000030.1"/>
</dbReference>
<feature type="domain" description="VOC" evidence="1">
    <location>
        <begin position="4"/>
        <end position="134"/>
    </location>
</feature>
<evidence type="ECO:0000313" key="2">
    <source>
        <dbReference type="EMBL" id="MCL7749516.1"/>
    </source>
</evidence>
<dbReference type="InterPro" id="IPR029068">
    <property type="entry name" value="Glyas_Bleomycin-R_OHBP_Dase"/>
</dbReference>
<dbReference type="InterPro" id="IPR050383">
    <property type="entry name" value="GlyoxalaseI/FosfomycinResist"/>
</dbReference>
<dbReference type="InterPro" id="IPR037523">
    <property type="entry name" value="VOC_core"/>
</dbReference>
<comment type="caution">
    <text evidence="2">The sequence shown here is derived from an EMBL/GenBank/DDBJ whole genome shotgun (WGS) entry which is preliminary data.</text>
</comment>
<keyword evidence="3" id="KW-1185">Reference proteome</keyword>
<dbReference type="PANTHER" id="PTHR21366">
    <property type="entry name" value="GLYOXALASE FAMILY PROTEIN"/>
    <property type="match status" value="1"/>
</dbReference>
<proteinExistence type="predicted"/>
<dbReference type="Pfam" id="PF00903">
    <property type="entry name" value="Glyoxalase"/>
    <property type="match status" value="1"/>
</dbReference>
<accession>A0A9X2CW97</accession>
<name>A0A9X2CW97_9BACI</name>
<dbReference type="InterPro" id="IPR004360">
    <property type="entry name" value="Glyas_Fos-R_dOase_dom"/>
</dbReference>
<sequence>MKITLHHGNFSTSNIDKMADFYIKVLGLKDKNEIGDSRITNQYGGNVRFLTAEEGEAELHIAKNEPNLPFTTGHFVNPLLKGHLAFRVDDIEEIKSRLKENEIPFADYGEWSIKGWYQIFFHDPDGNVIEVSQIDN</sequence>
<evidence type="ECO:0000259" key="1">
    <source>
        <dbReference type="PROSITE" id="PS51819"/>
    </source>
</evidence>
<gene>
    <name evidence="2" type="ORF">MF646_20565</name>
</gene>
<dbReference type="Gene3D" id="3.10.180.10">
    <property type="entry name" value="2,3-Dihydroxybiphenyl 1,2-Dioxygenase, domain 1"/>
    <property type="match status" value="1"/>
</dbReference>
<dbReference type="PROSITE" id="PS51819">
    <property type="entry name" value="VOC"/>
    <property type="match status" value="1"/>
</dbReference>
<dbReference type="EMBL" id="JAKRYL010000030">
    <property type="protein sequence ID" value="MCL7749516.1"/>
    <property type="molecule type" value="Genomic_DNA"/>
</dbReference>
<evidence type="ECO:0000313" key="3">
    <source>
        <dbReference type="Proteomes" id="UP001139150"/>
    </source>
</evidence>